<proteinExistence type="predicted"/>
<keyword evidence="1" id="KW-0472">Membrane</keyword>
<feature type="transmembrane region" description="Helical" evidence="1">
    <location>
        <begin position="58"/>
        <end position="79"/>
    </location>
</feature>
<organism evidence="3">
    <name type="scientific">Dissoconium aciculare CBS 342.82</name>
    <dbReference type="NCBI Taxonomy" id="1314786"/>
    <lineage>
        <taxon>Eukaryota</taxon>
        <taxon>Fungi</taxon>
        <taxon>Dikarya</taxon>
        <taxon>Ascomycota</taxon>
        <taxon>Pezizomycotina</taxon>
        <taxon>Dothideomycetes</taxon>
        <taxon>Dothideomycetidae</taxon>
        <taxon>Mycosphaerellales</taxon>
        <taxon>Dissoconiaceae</taxon>
        <taxon>Dissoconium</taxon>
    </lineage>
</organism>
<dbReference type="Proteomes" id="UP000504637">
    <property type="component" value="Unplaced"/>
</dbReference>
<keyword evidence="1" id="KW-1133">Transmembrane helix</keyword>
<keyword evidence="1" id="KW-0812">Transmembrane</keyword>
<reference evidence="3" key="3">
    <citation type="submission" date="2025-08" db="UniProtKB">
        <authorList>
            <consortium name="RefSeq"/>
        </authorList>
    </citation>
    <scope>IDENTIFICATION</scope>
    <source>
        <strain evidence="3">CBS 342.82</strain>
    </source>
</reference>
<protein>
    <submittedName>
        <fullName evidence="3">Uncharacterized protein</fullName>
    </submittedName>
</protein>
<evidence type="ECO:0000313" key="3">
    <source>
        <dbReference type="RefSeq" id="XP_033463353.1"/>
    </source>
</evidence>
<reference evidence="3" key="2">
    <citation type="submission" date="2020-04" db="EMBL/GenBank/DDBJ databases">
        <authorList>
            <consortium name="NCBI Genome Project"/>
        </authorList>
    </citation>
    <scope>NUCLEOTIDE SEQUENCE</scope>
    <source>
        <strain evidence="3">CBS 342.82</strain>
    </source>
</reference>
<gene>
    <name evidence="3" type="ORF">K489DRAFT_112496</name>
</gene>
<dbReference type="GeneID" id="54356704"/>
<dbReference type="AlphaFoldDB" id="A0A6J3MHE6"/>
<sequence>MPCAFITQPMSRTCRRLVLTHARGLHRRTDERGVCPTRSTLLIIWSERDRQRRNPISIFWVSILVFIGRAIFPFPGFAFHRALSPSLGTAEDYDAFVKQSRRPAAR</sequence>
<evidence type="ECO:0000313" key="2">
    <source>
        <dbReference type="Proteomes" id="UP000504637"/>
    </source>
</evidence>
<reference evidence="3" key="1">
    <citation type="submission" date="2020-01" db="EMBL/GenBank/DDBJ databases">
        <authorList>
            <consortium name="DOE Joint Genome Institute"/>
            <person name="Haridas S."/>
            <person name="Albert R."/>
            <person name="Binder M."/>
            <person name="Bloem J."/>
            <person name="Labutti K."/>
            <person name="Salamov A."/>
            <person name="Andreopoulos B."/>
            <person name="Baker S.E."/>
            <person name="Barry K."/>
            <person name="Bills G."/>
            <person name="Bluhm B.H."/>
            <person name="Cannon C."/>
            <person name="Castanera R."/>
            <person name="Culley D.E."/>
            <person name="Daum C."/>
            <person name="Ezra D."/>
            <person name="Gonzalez J.B."/>
            <person name="Henrissat B."/>
            <person name="Kuo A."/>
            <person name="Liang C."/>
            <person name="Lipzen A."/>
            <person name="Lutzoni F."/>
            <person name="Magnuson J."/>
            <person name="Mondo S."/>
            <person name="Nolan M."/>
            <person name="Ohm R."/>
            <person name="Pangilinan J."/>
            <person name="Park H.-J."/>
            <person name="Ramirez L."/>
            <person name="Alfaro M."/>
            <person name="Sun H."/>
            <person name="Tritt A."/>
            <person name="Yoshinaga Y."/>
            <person name="Zwiers L.-H."/>
            <person name="Turgeon B.G."/>
            <person name="Goodwin S.B."/>
            <person name="Spatafora J.W."/>
            <person name="Crous P.W."/>
            <person name="Grigoriev I.V."/>
        </authorList>
    </citation>
    <scope>NUCLEOTIDE SEQUENCE</scope>
    <source>
        <strain evidence="3">CBS 342.82</strain>
    </source>
</reference>
<keyword evidence="2" id="KW-1185">Reference proteome</keyword>
<evidence type="ECO:0000256" key="1">
    <source>
        <dbReference type="SAM" id="Phobius"/>
    </source>
</evidence>
<name>A0A6J3MHE6_9PEZI</name>
<accession>A0A6J3MHE6</accession>
<dbReference type="RefSeq" id="XP_033463353.1">
    <property type="nucleotide sequence ID" value="XM_033598905.1"/>
</dbReference>